<dbReference type="AlphaFoldDB" id="A0A0F9IZ40"/>
<proteinExistence type="predicted"/>
<gene>
    <name evidence="1" type="ORF">LCGC14_1595220</name>
</gene>
<sequence length="58" mass="6966">MGAQMGYKVQERRRDAKRWYDYRIKGMDNRTTRDIAQHLVNRLREGFGGLYAYRVVKA</sequence>
<evidence type="ECO:0000313" key="1">
    <source>
        <dbReference type="EMBL" id="KKM25409.1"/>
    </source>
</evidence>
<name>A0A0F9IZ40_9ZZZZ</name>
<reference evidence="1" key="1">
    <citation type="journal article" date="2015" name="Nature">
        <title>Complex archaea that bridge the gap between prokaryotes and eukaryotes.</title>
        <authorList>
            <person name="Spang A."/>
            <person name="Saw J.H."/>
            <person name="Jorgensen S.L."/>
            <person name="Zaremba-Niedzwiedzka K."/>
            <person name="Martijn J."/>
            <person name="Lind A.E."/>
            <person name="van Eijk R."/>
            <person name="Schleper C."/>
            <person name="Guy L."/>
            <person name="Ettema T.J."/>
        </authorList>
    </citation>
    <scope>NUCLEOTIDE SEQUENCE</scope>
</reference>
<accession>A0A0F9IZ40</accession>
<organism evidence="1">
    <name type="scientific">marine sediment metagenome</name>
    <dbReference type="NCBI Taxonomy" id="412755"/>
    <lineage>
        <taxon>unclassified sequences</taxon>
        <taxon>metagenomes</taxon>
        <taxon>ecological metagenomes</taxon>
    </lineage>
</organism>
<protein>
    <submittedName>
        <fullName evidence="1">Uncharacterized protein</fullName>
    </submittedName>
</protein>
<comment type="caution">
    <text evidence="1">The sequence shown here is derived from an EMBL/GenBank/DDBJ whole genome shotgun (WGS) entry which is preliminary data.</text>
</comment>
<dbReference type="EMBL" id="LAZR01012726">
    <property type="protein sequence ID" value="KKM25409.1"/>
    <property type="molecule type" value="Genomic_DNA"/>
</dbReference>